<dbReference type="OrthoDB" id="9813502at2"/>
<evidence type="ECO:0000313" key="4">
    <source>
        <dbReference type="Proteomes" id="UP000216107"/>
    </source>
</evidence>
<reference evidence="2 5" key="1">
    <citation type="submission" date="2016-08" db="EMBL/GenBank/DDBJ databases">
        <title>Candidatus Dactylopiibacterium carminicum genome sequence.</title>
        <authorList>
            <person name="Ramirez-Puebla S.T."/>
            <person name="Ormeno-Orrillo E."/>
            <person name="Vera-Ponce De Leon A."/>
            <person name="Luis L."/>
            <person name="Sanchez-Flores A."/>
            <person name="Monica R."/>
            <person name="Martinez-Romero E."/>
        </authorList>
    </citation>
    <scope>NUCLEOTIDE SEQUENCE [LARGE SCALE GENOMIC DNA]</scope>
    <source>
        <strain evidence="2">END1</strain>
    </source>
</reference>
<gene>
    <name evidence="2" type="ORF">BGI27_01660</name>
    <name evidence="3" type="ORF">CGU29_01505</name>
</gene>
<dbReference type="AlphaFoldDB" id="A0A272EYG6"/>
<keyword evidence="5" id="KW-1185">Reference proteome</keyword>
<proteinExistence type="predicted"/>
<dbReference type="EMBL" id="NMRN01000002">
    <property type="protein sequence ID" value="PAS95149.1"/>
    <property type="molecule type" value="Genomic_DNA"/>
</dbReference>
<evidence type="ECO:0000313" key="3">
    <source>
        <dbReference type="EMBL" id="PAS95149.1"/>
    </source>
</evidence>
<evidence type="ECO:0000313" key="5">
    <source>
        <dbReference type="Proteomes" id="UP000623509"/>
    </source>
</evidence>
<dbReference type="Pfam" id="PF04233">
    <property type="entry name" value="Phage_Mu_F"/>
    <property type="match status" value="1"/>
</dbReference>
<evidence type="ECO:0000313" key="2">
    <source>
        <dbReference type="EMBL" id="KAF7600615.1"/>
    </source>
</evidence>
<dbReference type="Proteomes" id="UP000216107">
    <property type="component" value="Unassembled WGS sequence"/>
</dbReference>
<comment type="caution">
    <text evidence="3">The sequence shown here is derived from an EMBL/GenBank/DDBJ whole genome shotgun (WGS) entry which is preliminary data.</text>
</comment>
<sequence>MATRDPAVLRALFGMEPEAAVKYLESKGLRVTERWQEMRDEAQARAFTVAHVARLDVLQDLRRGVLDAAREGKTLRQFSDELTPLLQSKGWWGKQVVVDSEGGAELVQLGSPHRLKTIYQTNLQSAYMAGRMQTAMEAEAFPYLQYVAIEDGRTRPSHAALNGQVFRKDDPIWHTHTPPNGFNCRCRVRPLTAGQVRREGLTVHESEGELETRTVEAGTDPRTGEVFVAEQTGIRTGSNGQGKMMWTDPGFNSSPLAGHNFDKVLLRKAQAALGDDAAYTDVQRVVTSAPRLRAWDGFVGNTFAQGTTQGQTMTLGVLPAQLAQASAASVLFVEDRLLVGAKARRHASRGDAPTRAQWEAMPRQMPAARWYRDTETGNLVAELPEGLYVIVSPAGAVDSAYRDAQAARKIRSGRWVLV</sequence>
<protein>
    <submittedName>
        <fullName evidence="3">Phage head morphogenesis protein</fullName>
    </submittedName>
</protein>
<dbReference type="NCBIfam" id="TIGR01641">
    <property type="entry name" value="phageSPP1_gp7"/>
    <property type="match status" value="1"/>
</dbReference>
<feature type="domain" description="Phage head morphogenesis" evidence="1">
    <location>
        <begin position="60"/>
        <end position="188"/>
    </location>
</feature>
<dbReference type="InterPro" id="IPR006528">
    <property type="entry name" value="Phage_head_morphogenesis_dom"/>
</dbReference>
<dbReference type="Proteomes" id="UP000623509">
    <property type="component" value="Unassembled WGS sequence"/>
</dbReference>
<evidence type="ECO:0000259" key="1">
    <source>
        <dbReference type="Pfam" id="PF04233"/>
    </source>
</evidence>
<name>A0A272EYG6_9RHOO</name>
<dbReference type="EMBL" id="MDUX01000003">
    <property type="protein sequence ID" value="KAF7600615.1"/>
    <property type="molecule type" value="Genomic_DNA"/>
</dbReference>
<organism evidence="3 4">
    <name type="scientific">Candidatus Dactylopiibacterium carminicum</name>
    <dbReference type="NCBI Taxonomy" id="857335"/>
    <lineage>
        <taxon>Bacteria</taxon>
        <taxon>Pseudomonadati</taxon>
        <taxon>Pseudomonadota</taxon>
        <taxon>Betaproteobacteria</taxon>
        <taxon>Rhodocyclales</taxon>
        <taxon>Rhodocyclaceae</taxon>
        <taxon>Candidatus Dactylopiibacterium</taxon>
    </lineage>
</organism>
<reference evidence="3 4" key="2">
    <citation type="submission" date="2017-07" db="EMBL/GenBank/DDBJ databases">
        <title>Candidatus Dactylopiibacterium carminicum, a nitrogen-fixing symbiont of the cochineal insect Dactylopius coccus and Dactylopius opuntiae (Hemiptera: Coccoidea: Dactylopiidae).</title>
        <authorList>
            <person name="Vera A."/>
        </authorList>
    </citation>
    <scope>NUCLEOTIDE SEQUENCE [LARGE SCALE GENOMIC DNA]</scope>
    <source>
        <strain evidence="3 4">NFDCM</strain>
    </source>
</reference>
<accession>A0A272EYG6</accession>